<organism evidence="2">
    <name type="scientific">Aedes albopictus</name>
    <name type="common">Asian tiger mosquito</name>
    <name type="synonym">Stegomyia albopicta</name>
    <dbReference type="NCBI Taxonomy" id="7160"/>
    <lineage>
        <taxon>Eukaryota</taxon>
        <taxon>Metazoa</taxon>
        <taxon>Ecdysozoa</taxon>
        <taxon>Arthropoda</taxon>
        <taxon>Hexapoda</taxon>
        <taxon>Insecta</taxon>
        <taxon>Pterygota</taxon>
        <taxon>Neoptera</taxon>
        <taxon>Endopterygota</taxon>
        <taxon>Diptera</taxon>
        <taxon>Nematocera</taxon>
        <taxon>Culicoidea</taxon>
        <taxon>Culicidae</taxon>
        <taxon>Culicinae</taxon>
        <taxon>Aedini</taxon>
        <taxon>Aedes</taxon>
        <taxon>Stegomyia</taxon>
    </lineage>
</organism>
<evidence type="ECO:0000313" key="2">
    <source>
        <dbReference type="EMBL" id="JAC07488.1"/>
    </source>
</evidence>
<accession>A0A023EDH9</accession>
<dbReference type="SUPFAM" id="SSF55718">
    <property type="entry name" value="SCP-like"/>
    <property type="match status" value="1"/>
</dbReference>
<dbReference type="Pfam" id="PF02036">
    <property type="entry name" value="SCP2"/>
    <property type="match status" value="1"/>
</dbReference>
<proteinExistence type="evidence at transcript level"/>
<dbReference type="VEuPathDB" id="VectorBase:AALF010196"/>
<dbReference type="InterPro" id="IPR003033">
    <property type="entry name" value="SCP2_sterol-bd_dom"/>
</dbReference>
<dbReference type="AlphaFoldDB" id="A0A023EDH9"/>
<dbReference type="Gene3D" id="3.30.1050.10">
    <property type="entry name" value="SCP2 sterol-binding domain"/>
    <property type="match status" value="1"/>
</dbReference>
<dbReference type="VEuPathDB" id="VectorBase:AALFPA_050153"/>
<feature type="domain" description="SCP2" evidence="1">
    <location>
        <begin position="30"/>
        <end position="113"/>
    </location>
</feature>
<name>A0A023EDH9_AEDAL</name>
<reference evidence="2" key="1">
    <citation type="journal article" date="2014" name="PLoS Negl. Trop. Dis.">
        <title>Identification and characterization of seminal fluid proteins in the Asian tiger mosquito, Aedes albopictus.</title>
        <authorList>
            <person name="Boes K.E."/>
            <person name="Ribeiro J.M."/>
            <person name="Wong A."/>
            <person name="Harrington L.C."/>
            <person name="Wolfner M.F."/>
            <person name="Sirot L.K."/>
        </authorList>
    </citation>
    <scope>NUCLEOTIDE SEQUENCE</scope>
    <source>
        <tissue evidence="2">Reproductive organs</tissue>
    </source>
</reference>
<dbReference type="InterPro" id="IPR036527">
    <property type="entry name" value="SCP2_sterol-bd_dom_sf"/>
</dbReference>
<sequence>MALKSDLIWDKLNERLSQIDRSKHSFTVVLFVHLRKEGKVVRSVVLDFCDLKISEIEPAATSTADYPAERIDASVTIDDNDFYLVATKETTFAALIEQGKVDITGNKQAFLTLDEKFRKK</sequence>
<dbReference type="EMBL" id="GAPW01006110">
    <property type="protein sequence ID" value="JAC07488.1"/>
    <property type="molecule type" value="mRNA"/>
</dbReference>
<dbReference type="VEuPathDB" id="VectorBase:AALC636_014845"/>
<evidence type="ECO:0000259" key="1">
    <source>
        <dbReference type="Pfam" id="PF02036"/>
    </source>
</evidence>
<protein>
    <submittedName>
        <fullName evidence="2">Putative sterol carrier protein-2 like-3 variant 1</fullName>
    </submittedName>
</protein>